<dbReference type="AlphaFoldDB" id="A0AAD5HF45"/>
<evidence type="ECO:0000259" key="1">
    <source>
        <dbReference type="Pfam" id="PF13460"/>
    </source>
</evidence>
<dbReference type="Gene3D" id="3.40.50.720">
    <property type="entry name" value="NAD(P)-binding Rossmann-like Domain"/>
    <property type="match status" value="1"/>
</dbReference>
<protein>
    <recommendedName>
        <fullName evidence="1">NAD(P)-binding domain-containing protein</fullName>
    </recommendedName>
</protein>
<dbReference type="GO" id="GO:0005739">
    <property type="term" value="C:mitochondrion"/>
    <property type="evidence" value="ECO:0007669"/>
    <property type="project" value="TreeGrafter"/>
</dbReference>
<evidence type="ECO:0000313" key="2">
    <source>
        <dbReference type="EMBL" id="KAI8582045.1"/>
    </source>
</evidence>
<dbReference type="GeneID" id="75912327"/>
<dbReference type="InterPro" id="IPR051207">
    <property type="entry name" value="ComplexI_NDUFA9_subunit"/>
</dbReference>
<name>A0AAD5HF45_UMBRA</name>
<dbReference type="SUPFAM" id="SSF51735">
    <property type="entry name" value="NAD(P)-binding Rossmann-fold domains"/>
    <property type="match status" value="1"/>
</dbReference>
<dbReference type="PANTHER" id="PTHR12126:SF15">
    <property type="entry name" value="NAD(P)-BINDING DOMAIN-CONTAINING PROTEIN"/>
    <property type="match status" value="1"/>
</dbReference>
<dbReference type="PANTHER" id="PTHR12126">
    <property type="entry name" value="NADH-UBIQUINONE OXIDOREDUCTASE 39 KDA SUBUNIT-RELATED"/>
    <property type="match status" value="1"/>
</dbReference>
<dbReference type="InterPro" id="IPR016040">
    <property type="entry name" value="NAD(P)-bd_dom"/>
</dbReference>
<evidence type="ECO:0000313" key="3">
    <source>
        <dbReference type="Proteomes" id="UP001206595"/>
    </source>
</evidence>
<dbReference type="RefSeq" id="XP_051447049.1">
    <property type="nucleotide sequence ID" value="XM_051586979.1"/>
</dbReference>
<reference evidence="2" key="2">
    <citation type="journal article" date="2022" name="Proc. Natl. Acad. Sci. U.S.A.">
        <title>Diploid-dominant life cycles characterize the early evolution of Fungi.</title>
        <authorList>
            <person name="Amses K.R."/>
            <person name="Simmons D.R."/>
            <person name="Longcore J.E."/>
            <person name="Mondo S.J."/>
            <person name="Seto K."/>
            <person name="Jeronimo G.H."/>
            <person name="Bonds A.E."/>
            <person name="Quandt C.A."/>
            <person name="Davis W.J."/>
            <person name="Chang Y."/>
            <person name="Federici B.A."/>
            <person name="Kuo A."/>
            <person name="LaButti K."/>
            <person name="Pangilinan J."/>
            <person name="Andreopoulos W."/>
            <person name="Tritt A."/>
            <person name="Riley R."/>
            <person name="Hundley H."/>
            <person name="Johnson J."/>
            <person name="Lipzen A."/>
            <person name="Barry K."/>
            <person name="Lang B.F."/>
            <person name="Cuomo C.A."/>
            <person name="Buchler N.E."/>
            <person name="Grigoriev I.V."/>
            <person name="Spatafora J.W."/>
            <person name="Stajich J.E."/>
            <person name="James T.Y."/>
        </authorList>
    </citation>
    <scope>NUCLEOTIDE SEQUENCE</scope>
    <source>
        <strain evidence="2">AG</strain>
    </source>
</reference>
<organism evidence="2 3">
    <name type="scientific">Umbelopsis ramanniana AG</name>
    <dbReference type="NCBI Taxonomy" id="1314678"/>
    <lineage>
        <taxon>Eukaryota</taxon>
        <taxon>Fungi</taxon>
        <taxon>Fungi incertae sedis</taxon>
        <taxon>Mucoromycota</taxon>
        <taxon>Mucoromycotina</taxon>
        <taxon>Umbelopsidomycetes</taxon>
        <taxon>Umbelopsidales</taxon>
        <taxon>Umbelopsidaceae</taxon>
        <taxon>Umbelopsis</taxon>
    </lineage>
</organism>
<dbReference type="InterPro" id="IPR036291">
    <property type="entry name" value="NAD(P)-bd_dom_sf"/>
</dbReference>
<gene>
    <name evidence="2" type="ORF">K450DRAFT_228777</name>
</gene>
<reference evidence="2" key="1">
    <citation type="submission" date="2021-06" db="EMBL/GenBank/DDBJ databases">
        <authorList>
            <consortium name="DOE Joint Genome Institute"/>
            <person name="Mondo S.J."/>
            <person name="Amses K.R."/>
            <person name="Simmons D.R."/>
            <person name="Longcore J.E."/>
            <person name="Seto K."/>
            <person name="Alves G.H."/>
            <person name="Bonds A.E."/>
            <person name="Quandt C.A."/>
            <person name="Davis W.J."/>
            <person name="Chang Y."/>
            <person name="Letcher P.M."/>
            <person name="Powell M.J."/>
            <person name="Kuo A."/>
            <person name="Labutti K."/>
            <person name="Pangilinan J."/>
            <person name="Andreopoulos W."/>
            <person name="Tritt A."/>
            <person name="Riley R."/>
            <person name="Hundley H."/>
            <person name="Johnson J."/>
            <person name="Lipzen A."/>
            <person name="Barry K."/>
            <person name="Berbee M.L."/>
            <person name="Buchler N.E."/>
            <person name="Grigoriev I.V."/>
            <person name="Spatafora J.W."/>
            <person name="Stajich J.E."/>
            <person name="James T.Y."/>
        </authorList>
    </citation>
    <scope>NUCLEOTIDE SEQUENCE</scope>
    <source>
        <strain evidence="2">AG</strain>
    </source>
</reference>
<sequence length="276" mass="30961">MRNYLKFSCLTQCKNLKRQHLRSALIFLSYSSTMTKHRLAIIGKGLVASAIAKQAATTYGSVTMVSRSKPLEMDQLPDRVSHVQGNALHPSPFSDVIRSADAVVSTVGVIKESKGEDGTFERLNRDAVVSVAREMVKTQPPNLDRRCLVYFSAANAPPGFLLDPRYINTKREAEEALLSNEFKDKLRVVIVRPGIIYSMTQRKFMLPIAVETMLVSALLRPFRHHLPDAMQFMADKPLSDDIVSMAVLEAIKKPDVHGIIGVDEIQELSNLWRKRQ</sequence>
<dbReference type="EMBL" id="MU620902">
    <property type="protein sequence ID" value="KAI8582045.1"/>
    <property type="molecule type" value="Genomic_DNA"/>
</dbReference>
<dbReference type="GO" id="GO:0044877">
    <property type="term" value="F:protein-containing complex binding"/>
    <property type="evidence" value="ECO:0007669"/>
    <property type="project" value="TreeGrafter"/>
</dbReference>
<proteinExistence type="predicted"/>
<comment type="caution">
    <text evidence="2">The sequence shown here is derived from an EMBL/GenBank/DDBJ whole genome shotgun (WGS) entry which is preliminary data.</text>
</comment>
<dbReference type="Pfam" id="PF13460">
    <property type="entry name" value="NAD_binding_10"/>
    <property type="match status" value="1"/>
</dbReference>
<dbReference type="Proteomes" id="UP001206595">
    <property type="component" value="Unassembled WGS sequence"/>
</dbReference>
<accession>A0AAD5HF45</accession>
<feature type="domain" description="NAD(P)-binding" evidence="1">
    <location>
        <begin position="44"/>
        <end position="198"/>
    </location>
</feature>
<keyword evidence="3" id="KW-1185">Reference proteome</keyword>